<evidence type="ECO:0000313" key="4">
    <source>
        <dbReference type="Proteomes" id="UP000317422"/>
    </source>
</evidence>
<dbReference type="AlphaFoldDB" id="A0A543NMT8"/>
<keyword evidence="2" id="KW-1133">Transmembrane helix</keyword>
<reference evidence="3 4" key="1">
    <citation type="submission" date="2019-06" db="EMBL/GenBank/DDBJ databases">
        <title>Sequencing the genomes of 1000 actinobacteria strains.</title>
        <authorList>
            <person name="Klenk H.-P."/>
        </authorList>
    </citation>
    <scope>NUCLEOTIDE SEQUENCE [LARGE SCALE GENOMIC DNA]</scope>
    <source>
        <strain evidence="3 4">DSM 45015</strain>
    </source>
</reference>
<evidence type="ECO:0000256" key="1">
    <source>
        <dbReference type="SAM" id="MobiDB-lite"/>
    </source>
</evidence>
<feature type="transmembrane region" description="Helical" evidence="2">
    <location>
        <begin position="20"/>
        <end position="39"/>
    </location>
</feature>
<comment type="caution">
    <text evidence="3">The sequence shown here is derived from an EMBL/GenBank/DDBJ whole genome shotgun (WGS) entry which is preliminary data.</text>
</comment>
<organism evidence="3 4">
    <name type="scientific">Haloactinospora alba</name>
    <dbReference type="NCBI Taxonomy" id="405555"/>
    <lineage>
        <taxon>Bacteria</taxon>
        <taxon>Bacillati</taxon>
        <taxon>Actinomycetota</taxon>
        <taxon>Actinomycetes</taxon>
        <taxon>Streptosporangiales</taxon>
        <taxon>Nocardiopsidaceae</taxon>
        <taxon>Haloactinospora</taxon>
    </lineage>
</organism>
<accession>A0A543NMT8</accession>
<protein>
    <recommendedName>
        <fullName evidence="5">DUF4232 domain-containing protein</fullName>
    </recommendedName>
</protein>
<dbReference type="EMBL" id="VFQC01000001">
    <property type="protein sequence ID" value="TQN33140.1"/>
    <property type="molecule type" value="Genomic_DNA"/>
</dbReference>
<feature type="compositionally biased region" description="Low complexity" evidence="1">
    <location>
        <begin position="54"/>
        <end position="74"/>
    </location>
</feature>
<keyword evidence="2" id="KW-0472">Membrane</keyword>
<evidence type="ECO:0000256" key="2">
    <source>
        <dbReference type="SAM" id="Phobius"/>
    </source>
</evidence>
<evidence type="ECO:0008006" key="5">
    <source>
        <dbReference type="Google" id="ProtNLM"/>
    </source>
</evidence>
<proteinExistence type="predicted"/>
<feature type="compositionally biased region" description="Polar residues" evidence="1">
    <location>
        <begin position="41"/>
        <end position="53"/>
    </location>
</feature>
<dbReference type="RefSeq" id="WP_246062305.1">
    <property type="nucleotide sequence ID" value="NZ_VFQC01000001.1"/>
</dbReference>
<feature type="region of interest" description="Disordered" evidence="1">
    <location>
        <begin position="41"/>
        <end position="156"/>
    </location>
</feature>
<gene>
    <name evidence="3" type="ORF">FHX37_3139</name>
</gene>
<keyword evidence="4" id="KW-1185">Reference proteome</keyword>
<feature type="compositionally biased region" description="Basic and acidic residues" evidence="1">
    <location>
        <begin position="99"/>
        <end position="115"/>
    </location>
</feature>
<name>A0A543NMT8_9ACTN</name>
<keyword evidence="2" id="KW-0812">Transmembrane</keyword>
<evidence type="ECO:0000313" key="3">
    <source>
        <dbReference type="EMBL" id="TQN33140.1"/>
    </source>
</evidence>
<sequence length="279" mass="28480">MASSAGHPGPVSPGTYWKRRFFVLTGVLAVVALVAYGCIGSSSSDTEQAANTTSSDDSSESPSGASIPPSSPADDASDAGSGGDADGDGSGDGDSSDGDGSKDSEDSDDSGKSEESEGSGGSGDSSDEGKSGEEDSGDGDSVPAPENAGDPCRPADVVTTLETDKSDYAADGKPEFELSVVNTADQTCTVDVGPTNMELRVTSGDDRIFSTADCVSGNGSDKVQLSRGVPHTETVAWDRKRSWKDCPDKDMSAERPGTYVLSLHSDYDTGAEGQVFRLN</sequence>
<feature type="compositionally biased region" description="Acidic residues" evidence="1">
    <location>
        <begin position="85"/>
        <end position="97"/>
    </location>
</feature>
<dbReference type="Proteomes" id="UP000317422">
    <property type="component" value="Unassembled WGS sequence"/>
</dbReference>